<dbReference type="InterPro" id="IPR013083">
    <property type="entry name" value="Znf_RING/FYVE/PHD"/>
</dbReference>
<evidence type="ECO:0000256" key="4">
    <source>
        <dbReference type="PROSITE-ProRule" id="PRU00146"/>
    </source>
</evidence>
<evidence type="ECO:0000313" key="6">
    <source>
        <dbReference type="EMBL" id="EFN52539.1"/>
    </source>
</evidence>
<keyword evidence="2 4" id="KW-0863">Zinc-finger</keyword>
<dbReference type="GO" id="GO:0008270">
    <property type="term" value="F:zinc ion binding"/>
    <property type="evidence" value="ECO:0007669"/>
    <property type="project" value="UniProtKB-KW"/>
</dbReference>
<dbReference type="Gene3D" id="3.30.40.10">
    <property type="entry name" value="Zinc/RING finger domain, C3HC4 (zinc finger)"/>
    <property type="match status" value="1"/>
</dbReference>
<dbReference type="OrthoDB" id="511161at2759"/>
<evidence type="ECO:0000259" key="5">
    <source>
        <dbReference type="PROSITE" id="PS50016"/>
    </source>
</evidence>
<feature type="domain" description="PHD-type" evidence="5">
    <location>
        <begin position="34"/>
        <end position="90"/>
    </location>
</feature>
<name>E1ZP16_CHLVA</name>
<dbReference type="Pfam" id="PF00628">
    <property type="entry name" value="PHD"/>
    <property type="match status" value="1"/>
</dbReference>
<dbReference type="EMBL" id="GL433856">
    <property type="protein sequence ID" value="EFN52539.1"/>
    <property type="molecule type" value="Genomic_DNA"/>
</dbReference>
<accession>E1ZP16</accession>
<dbReference type="InterPro" id="IPR019786">
    <property type="entry name" value="Zinc_finger_PHD-type_CS"/>
</dbReference>
<dbReference type="eggNOG" id="ENOG502QQP4">
    <property type="taxonomic scope" value="Eukaryota"/>
</dbReference>
<dbReference type="AlphaFoldDB" id="E1ZP16"/>
<dbReference type="RefSeq" id="XP_005844641.1">
    <property type="nucleotide sequence ID" value="XM_005844579.1"/>
</dbReference>
<dbReference type="Proteomes" id="UP000008141">
    <property type="component" value="Unassembled WGS sequence"/>
</dbReference>
<evidence type="ECO:0000313" key="7">
    <source>
        <dbReference type="Proteomes" id="UP000008141"/>
    </source>
</evidence>
<dbReference type="SMART" id="SM00249">
    <property type="entry name" value="PHD"/>
    <property type="match status" value="1"/>
</dbReference>
<dbReference type="SUPFAM" id="SSF57903">
    <property type="entry name" value="FYVE/PHD zinc finger"/>
    <property type="match status" value="1"/>
</dbReference>
<dbReference type="PANTHER" id="PTHR46694">
    <property type="entry name" value="AT-RICH INTERACTIVE DOMAIN-CONTAINING PROTEIN 4"/>
    <property type="match status" value="1"/>
</dbReference>
<gene>
    <name evidence="6" type="ORF">CHLNCDRAFT_15191</name>
</gene>
<reference evidence="6 7" key="1">
    <citation type="journal article" date="2010" name="Plant Cell">
        <title>The Chlorella variabilis NC64A genome reveals adaptation to photosymbiosis, coevolution with viruses, and cryptic sex.</title>
        <authorList>
            <person name="Blanc G."/>
            <person name="Duncan G."/>
            <person name="Agarkova I."/>
            <person name="Borodovsky M."/>
            <person name="Gurnon J."/>
            <person name="Kuo A."/>
            <person name="Lindquist E."/>
            <person name="Lucas S."/>
            <person name="Pangilinan J."/>
            <person name="Polle J."/>
            <person name="Salamov A."/>
            <person name="Terry A."/>
            <person name="Yamada T."/>
            <person name="Dunigan D.D."/>
            <person name="Grigoriev I.V."/>
            <person name="Claverie J.M."/>
            <person name="Van Etten J.L."/>
        </authorList>
    </citation>
    <scope>NUCLEOTIDE SEQUENCE [LARGE SCALE GENOMIC DNA]</scope>
    <source>
        <strain evidence="6 7">NC64A</strain>
    </source>
</reference>
<dbReference type="InterPro" id="IPR011011">
    <property type="entry name" value="Znf_FYVE_PHD"/>
</dbReference>
<dbReference type="PROSITE" id="PS50016">
    <property type="entry name" value="ZF_PHD_2"/>
    <property type="match status" value="1"/>
</dbReference>
<dbReference type="InterPro" id="IPR019787">
    <property type="entry name" value="Znf_PHD-finger"/>
</dbReference>
<keyword evidence="1" id="KW-0479">Metal-binding</keyword>
<dbReference type="PANTHER" id="PTHR46694:SF1">
    <property type="entry name" value="AT-RICH INTERACTIVE DOMAIN-CONTAINING PROTEIN 4"/>
    <property type="match status" value="1"/>
</dbReference>
<dbReference type="InParanoid" id="E1ZP16"/>
<dbReference type="InterPro" id="IPR042293">
    <property type="entry name" value="ARID4"/>
</dbReference>
<organism evidence="7">
    <name type="scientific">Chlorella variabilis</name>
    <name type="common">Green alga</name>
    <dbReference type="NCBI Taxonomy" id="554065"/>
    <lineage>
        <taxon>Eukaryota</taxon>
        <taxon>Viridiplantae</taxon>
        <taxon>Chlorophyta</taxon>
        <taxon>core chlorophytes</taxon>
        <taxon>Trebouxiophyceae</taxon>
        <taxon>Chlorellales</taxon>
        <taxon>Chlorellaceae</taxon>
        <taxon>Chlorella clade</taxon>
        <taxon>Chlorella</taxon>
    </lineage>
</organism>
<keyword evidence="7" id="KW-1185">Reference proteome</keyword>
<dbReference type="KEGG" id="cvr:CHLNCDRAFT_15191"/>
<evidence type="ECO:0000256" key="3">
    <source>
        <dbReference type="ARBA" id="ARBA00022833"/>
    </source>
</evidence>
<proteinExistence type="predicted"/>
<protein>
    <recommendedName>
        <fullName evidence="5">PHD-type domain-containing protein</fullName>
    </recommendedName>
</protein>
<feature type="non-terminal residue" evidence="6">
    <location>
        <position position="90"/>
    </location>
</feature>
<evidence type="ECO:0000256" key="1">
    <source>
        <dbReference type="ARBA" id="ARBA00022723"/>
    </source>
</evidence>
<dbReference type="InterPro" id="IPR001965">
    <property type="entry name" value="Znf_PHD"/>
</dbReference>
<feature type="non-terminal residue" evidence="6">
    <location>
        <position position="1"/>
    </location>
</feature>
<keyword evidence="3" id="KW-0862">Zinc</keyword>
<dbReference type="GeneID" id="17351888"/>
<evidence type="ECO:0000256" key="2">
    <source>
        <dbReference type="ARBA" id="ARBA00022771"/>
    </source>
</evidence>
<dbReference type="PROSITE" id="PS01359">
    <property type="entry name" value="ZF_PHD_1"/>
    <property type="match status" value="1"/>
</dbReference>
<sequence>TAHHKMTGVGNALKRHYQVFLLEYEQAHPEDVTGDRCGICGRGDEHAADWLSCDMCDCWVHFSCDTRQGRGSFKDYSKGRGRLYHCPRCS</sequence>
<dbReference type="STRING" id="554065.E1ZP16"/>
<dbReference type="OMA" id="CGRGDEH"/>